<sequence length="216" mass="23206">MSSKHSPKNSKLPSDPDAPKLPPKPVRELVKVLYSYEAQNDDELTIKEGDTIAILTKEVEDRGWWKGELNGRVGVFPDNFVQLIRTSTDEGQCSPQPTTGQNRPERPDKPAKALKPDLPKDKPLMGFNQPLPPLPTETTGSANTTTTTLSSSTGTPAAAAKGELHDKDKPVSTVSPFGPHDGPLPGLLGKPMSASQIRRQNGTFPALIATQAAERA</sequence>
<evidence type="ECO:0000256" key="3">
    <source>
        <dbReference type="ARBA" id="ARBA00023054"/>
    </source>
</evidence>
<protein>
    <recommendedName>
        <fullName evidence="7">SH3 domain-containing protein</fullName>
    </recommendedName>
</protein>
<accession>A0A1V9XFD5</accession>
<feature type="non-terminal residue" evidence="8">
    <location>
        <position position="216"/>
    </location>
</feature>
<name>A0A1V9XFD5_9ACAR</name>
<organism evidence="8 9">
    <name type="scientific">Tropilaelaps mercedesae</name>
    <dbReference type="NCBI Taxonomy" id="418985"/>
    <lineage>
        <taxon>Eukaryota</taxon>
        <taxon>Metazoa</taxon>
        <taxon>Ecdysozoa</taxon>
        <taxon>Arthropoda</taxon>
        <taxon>Chelicerata</taxon>
        <taxon>Arachnida</taxon>
        <taxon>Acari</taxon>
        <taxon>Parasitiformes</taxon>
        <taxon>Mesostigmata</taxon>
        <taxon>Gamasina</taxon>
        <taxon>Dermanyssoidea</taxon>
        <taxon>Laelapidae</taxon>
        <taxon>Tropilaelaps</taxon>
    </lineage>
</organism>
<dbReference type="FunFam" id="2.30.30.40:FF:000072">
    <property type="entry name" value="Unconventional Myosin IB"/>
    <property type="match status" value="1"/>
</dbReference>
<dbReference type="PRINTS" id="PR00452">
    <property type="entry name" value="SH3DOMAIN"/>
</dbReference>
<dbReference type="PANTHER" id="PTHR14167">
    <property type="entry name" value="SH3 DOMAIN-CONTAINING"/>
    <property type="match status" value="1"/>
</dbReference>
<dbReference type="InterPro" id="IPR036028">
    <property type="entry name" value="SH3-like_dom_sf"/>
</dbReference>
<keyword evidence="4" id="KW-0472">Membrane</keyword>
<feature type="compositionally biased region" description="Low complexity" evidence="6">
    <location>
        <begin position="176"/>
        <end position="191"/>
    </location>
</feature>
<dbReference type="Proteomes" id="UP000192247">
    <property type="component" value="Unassembled WGS sequence"/>
</dbReference>
<dbReference type="CDD" id="cd11875">
    <property type="entry name" value="SH3_CD2AP-like_3"/>
    <property type="match status" value="1"/>
</dbReference>
<evidence type="ECO:0000256" key="4">
    <source>
        <dbReference type="ARBA" id="ARBA00023136"/>
    </source>
</evidence>
<dbReference type="InterPro" id="IPR050384">
    <property type="entry name" value="Endophilin_SH3RF"/>
</dbReference>
<evidence type="ECO:0000256" key="6">
    <source>
        <dbReference type="SAM" id="MobiDB-lite"/>
    </source>
</evidence>
<evidence type="ECO:0000256" key="1">
    <source>
        <dbReference type="ARBA" id="ARBA00004170"/>
    </source>
</evidence>
<evidence type="ECO:0000259" key="7">
    <source>
        <dbReference type="PROSITE" id="PS50002"/>
    </source>
</evidence>
<evidence type="ECO:0000256" key="5">
    <source>
        <dbReference type="PROSITE-ProRule" id="PRU00192"/>
    </source>
</evidence>
<dbReference type="Gene3D" id="2.30.30.40">
    <property type="entry name" value="SH3 Domains"/>
    <property type="match status" value="1"/>
</dbReference>
<feature type="region of interest" description="Disordered" evidence="6">
    <location>
        <begin position="86"/>
        <end position="191"/>
    </location>
</feature>
<feature type="domain" description="SH3" evidence="7">
    <location>
        <begin position="25"/>
        <end position="86"/>
    </location>
</feature>
<feature type="compositionally biased region" description="Low complexity" evidence="6">
    <location>
        <begin position="136"/>
        <end position="160"/>
    </location>
</feature>
<evidence type="ECO:0000313" key="9">
    <source>
        <dbReference type="Proteomes" id="UP000192247"/>
    </source>
</evidence>
<dbReference type="SUPFAM" id="SSF50044">
    <property type="entry name" value="SH3-domain"/>
    <property type="match status" value="1"/>
</dbReference>
<dbReference type="PRINTS" id="PR01887">
    <property type="entry name" value="SPECTRNALPHA"/>
</dbReference>
<feature type="region of interest" description="Disordered" evidence="6">
    <location>
        <begin position="1"/>
        <end position="24"/>
    </location>
</feature>
<dbReference type="STRING" id="418985.A0A1V9XFD5"/>
<evidence type="ECO:0000256" key="2">
    <source>
        <dbReference type="ARBA" id="ARBA00022443"/>
    </source>
</evidence>
<evidence type="ECO:0000313" key="8">
    <source>
        <dbReference type="EMBL" id="OQR72131.1"/>
    </source>
</evidence>
<keyword evidence="9" id="KW-1185">Reference proteome</keyword>
<comment type="subcellular location">
    <subcellularLocation>
        <location evidence="1">Membrane</location>
        <topology evidence="1">Peripheral membrane protein</topology>
    </subcellularLocation>
</comment>
<dbReference type="AlphaFoldDB" id="A0A1V9XFD5"/>
<dbReference type="PROSITE" id="PS50002">
    <property type="entry name" value="SH3"/>
    <property type="match status" value="1"/>
</dbReference>
<dbReference type="InParanoid" id="A0A1V9XFD5"/>
<keyword evidence="3" id="KW-0175">Coiled coil</keyword>
<dbReference type="PANTHER" id="PTHR14167:SF81">
    <property type="entry name" value="ENDOPHILIN-A"/>
    <property type="match status" value="1"/>
</dbReference>
<comment type="caution">
    <text evidence="8">The sequence shown here is derived from an EMBL/GenBank/DDBJ whole genome shotgun (WGS) entry which is preliminary data.</text>
</comment>
<feature type="compositionally biased region" description="Basic and acidic residues" evidence="6">
    <location>
        <begin position="103"/>
        <end position="123"/>
    </location>
</feature>
<dbReference type="GO" id="GO:0016192">
    <property type="term" value="P:vesicle-mediated transport"/>
    <property type="evidence" value="ECO:0007669"/>
    <property type="project" value="UniProtKB-ARBA"/>
</dbReference>
<proteinExistence type="predicted"/>
<dbReference type="Pfam" id="PF14604">
    <property type="entry name" value="SH3_9"/>
    <property type="match status" value="1"/>
</dbReference>
<dbReference type="OrthoDB" id="73680at2759"/>
<reference evidence="8 9" key="1">
    <citation type="journal article" date="2017" name="Gigascience">
        <title>Draft genome of the honey bee ectoparasitic mite, Tropilaelaps mercedesae, is shaped by the parasitic life history.</title>
        <authorList>
            <person name="Dong X."/>
            <person name="Armstrong S.D."/>
            <person name="Xia D."/>
            <person name="Makepeace B.L."/>
            <person name="Darby A.C."/>
            <person name="Kadowaki T."/>
        </authorList>
    </citation>
    <scope>NUCLEOTIDE SEQUENCE [LARGE SCALE GENOMIC DNA]</scope>
    <source>
        <strain evidence="8">Wuxi-XJTLU</strain>
    </source>
</reference>
<dbReference type="InterPro" id="IPR001452">
    <property type="entry name" value="SH3_domain"/>
</dbReference>
<dbReference type="SMART" id="SM00326">
    <property type="entry name" value="SH3"/>
    <property type="match status" value="1"/>
</dbReference>
<feature type="compositionally biased region" description="Polar residues" evidence="6">
    <location>
        <begin position="86"/>
        <end position="102"/>
    </location>
</feature>
<gene>
    <name evidence="8" type="ORF">BIW11_03832</name>
</gene>
<keyword evidence="2 5" id="KW-0728">SH3 domain</keyword>
<dbReference type="EMBL" id="MNPL01012444">
    <property type="protein sequence ID" value="OQR72131.1"/>
    <property type="molecule type" value="Genomic_DNA"/>
</dbReference>